<reference evidence="3 4" key="1">
    <citation type="submission" date="2018-06" db="EMBL/GenBank/DDBJ databases">
        <authorList>
            <consortium name="Pathogen Informatics"/>
            <person name="Doyle S."/>
        </authorList>
    </citation>
    <scope>NUCLEOTIDE SEQUENCE [LARGE SCALE GENOMIC DNA]</scope>
    <source>
        <strain evidence="3 4">NCTC10821</strain>
    </source>
</reference>
<gene>
    <name evidence="3" type="primary">cpnA_2</name>
    <name evidence="3" type="ORF">NCTC10821_02264</name>
</gene>
<organism evidence="3 4">
    <name type="scientific">Mycolicibacterium tokaiense</name>
    <dbReference type="NCBI Taxonomy" id="39695"/>
    <lineage>
        <taxon>Bacteria</taxon>
        <taxon>Bacillati</taxon>
        <taxon>Actinomycetota</taxon>
        <taxon>Actinomycetes</taxon>
        <taxon>Mycobacteriales</taxon>
        <taxon>Mycobacteriaceae</taxon>
        <taxon>Mycolicibacterium</taxon>
    </lineage>
</organism>
<evidence type="ECO:0000313" key="3">
    <source>
        <dbReference type="EMBL" id="STZ58749.1"/>
    </source>
</evidence>
<evidence type="ECO:0000313" key="4">
    <source>
        <dbReference type="Proteomes" id="UP000254978"/>
    </source>
</evidence>
<dbReference type="Gene3D" id="3.40.50.720">
    <property type="entry name" value="NAD(P)-binding Rossmann-like Domain"/>
    <property type="match status" value="1"/>
</dbReference>
<dbReference type="InterPro" id="IPR051122">
    <property type="entry name" value="SDR_DHRS6-like"/>
</dbReference>
<evidence type="ECO:0000256" key="1">
    <source>
        <dbReference type="ARBA" id="ARBA00006484"/>
    </source>
</evidence>
<dbReference type="Pfam" id="PF13561">
    <property type="entry name" value="adh_short_C2"/>
    <property type="match status" value="1"/>
</dbReference>
<evidence type="ECO:0000256" key="2">
    <source>
        <dbReference type="ARBA" id="ARBA00023002"/>
    </source>
</evidence>
<dbReference type="SUPFAM" id="SSF51735">
    <property type="entry name" value="NAD(P)-binding Rossmann-fold domains"/>
    <property type="match status" value="1"/>
</dbReference>
<dbReference type="AlphaFoldDB" id="A0A378TDC1"/>
<dbReference type="PRINTS" id="PR00080">
    <property type="entry name" value="SDRFAMILY"/>
</dbReference>
<dbReference type="GO" id="GO:0055041">
    <property type="term" value="F:cyclopentanol dehydrogenase activity"/>
    <property type="evidence" value="ECO:0007669"/>
    <property type="project" value="UniProtKB-EC"/>
</dbReference>
<dbReference type="CDD" id="cd05233">
    <property type="entry name" value="SDR_c"/>
    <property type="match status" value="1"/>
</dbReference>
<dbReference type="FunFam" id="3.40.50.720:FF:000084">
    <property type="entry name" value="Short-chain dehydrogenase reductase"/>
    <property type="match status" value="1"/>
</dbReference>
<keyword evidence="4" id="KW-1185">Reference proteome</keyword>
<dbReference type="PANTHER" id="PTHR43477">
    <property type="entry name" value="DIHYDROANTICAPSIN 7-DEHYDROGENASE"/>
    <property type="match status" value="1"/>
</dbReference>
<accession>A0A378TDC1</accession>
<dbReference type="InterPro" id="IPR036291">
    <property type="entry name" value="NAD(P)-bd_dom_sf"/>
</dbReference>
<proteinExistence type="inferred from homology"/>
<name>A0A378TDC1_9MYCO</name>
<comment type="similarity">
    <text evidence="1">Belongs to the short-chain dehydrogenases/reductases (SDR) family.</text>
</comment>
<dbReference type="EMBL" id="UGQT01000001">
    <property type="protein sequence ID" value="STZ58749.1"/>
    <property type="molecule type" value="Genomic_DNA"/>
</dbReference>
<dbReference type="EC" id="1.1.1.163" evidence="3"/>
<dbReference type="InterPro" id="IPR002347">
    <property type="entry name" value="SDR_fam"/>
</dbReference>
<dbReference type="PRINTS" id="PR00081">
    <property type="entry name" value="GDHRDH"/>
</dbReference>
<protein>
    <submittedName>
        <fullName evidence="3">Dehydrogenase of uncharacterized specificity, short-chain alcohol dehydrogenase like protein</fullName>
        <ecNumber evidence="3">1.1.1.163</ecNumber>
    </submittedName>
</protein>
<dbReference type="PROSITE" id="PS00061">
    <property type="entry name" value="ADH_SHORT"/>
    <property type="match status" value="1"/>
</dbReference>
<sequence>MNDTYSTKGDTVGRLDNKLAVITGATGGVGRAACHMFCREGASVIGVDIDDDAGAALQSKLTAEGFAFEFRTVDVASEHEVAELAADVGQGRTIDIVYNNAGIILGKPIVESTVEDWDRIHNANSKSVFLMIRAFAPRMTNPGGAIVNTSSAGGAVALPNMAIYGAAKAGVIMLSKVAAVDLAPGIRVNALLPGVVDTPMPHNFVAGLPEAQQAAVLDGFRAQHLTGRIGRPEEVAAAALFLASDEASFITGSAMYVDGGATAM</sequence>
<dbReference type="Proteomes" id="UP000254978">
    <property type="component" value="Unassembled WGS sequence"/>
</dbReference>
<dbReference type="RefSeq" id="WP_163908133.1">
    <property type="nucleotide sequence ID" value="NZ_AP022600.1"/>
</dbReference>
<dbReference type="PANTHER" id="PTHR43477:SF1">
    <property type="entry name" value="DIHYDROANTICAPSIN 7-DEHYDROGENASE"/>
    <property type="match status" value="1"/>
</dbReference>
<dbReference type="InterPro" id="IPR020904">
    <property type="entry name" value="Sc_DH/Rdtase_CS"/>
</dbReference>
<keyword evidence="2 3" id="KW-0560">Oxidoreductase</keyword>